<evidence type="ECO:0000313" key="3">
    <source>
        <dbReference type="Proteomes" id="UP000199077"/>
    </source>
</evidence>
<dbReference type="AlphaFoldDB" id="A0A1H0N2T5"/>
<proteinExistence type="predicted"/>
<keyword evidence="3" id="KW-1185">Reference proteome</keyword>
<keyword evidence="1" id="KW-0472">Membrane</keyword>
<evidence type="ECO:0000256" key="1">
    <source>
        <dbReference type="SAM" id="Phobius"/>
    </source>
</evidence>
<keyword evidence="1" id="KW-1133">Transmembrane helix</keyword>
<dbReference type="Proteomes" id="UP000199077">
    <property type="component" value="Chromosome I"/>
</dbReference>
<gene>
    <name evidence="2" type="ORF">SAMN04489867_0804</name>
</gene>
<feature type="transmembrane region" description="Helical" evidence="1">
    <location>
        <begin position="6"/>
        <end position="27"/>
    </location>
</feature>
<dbReference type="EMBL" id="LT629711">
    <property type="protein sequence ID" value="SDO86988.1"/>
    <property type="molecule type" value="Genomic_DNA"/>
</dbReference>
<protein>
    <submittedName>
        <fullName evidence="2">Uncharacterized protein</fullName>
    </submittedName>
</protein>
<dbReference type="RefSeq" id="WP_157692884.1">
    <property type="nucleotide sequence ID" value="NZ_LT629711.1"/>
</dbReference>
<evidence type="ECO:0000313" key="2">
    <source>
        <dbReference type="EMBL" id="SDO86988.1"/>
    </source>
</evidence>
<keyword evidence="1" id="KW-0812">Transmembrane</keyword>
<name>A0A1H0N2T5_9MICO</name>
<reference evidence="3" key="1">
    <citation type="submission" date="2016-10" db="EMBL/GenBank/DDBJ databases">
        <authorList>
            <person name="Varghese N."/>
            <person name="Submissions S."/>
        </authorList>
    </citation>
    <scope>NUCLEOTIDE SEQUENCE [LARGE SCALE GENOMIC DNA]</scope>
    <source>
        <strain evidence="3">DSM 22329</strain>
    </source>
</reference>
<sequence length="174" mass="19712">MNDWFGLVPIAVGGAIALCGSLIGSTVTDRRAARRERERWEREDDLRTFDDRRALYLDLMAGFEIAQRMADKAIVSGSDVPLNWLDPILSPITRVNLFAPLEVREAVSSTNRALMRLGGEVSRVRLEDGPRHARERPEVATAEQAFLDMEDRLLAILRADLKVRNQVPIERYEP</sequence>
<accession>A0A1H0N2T5</accession>
<organism evidence="2 3">
    <name type="scientific">Pedococcus dokdonensis</name>
    <dbReference type="NCBI Taxonomy" id="443156"/>
    <lineage>
        <taxon>Bacteria</taxon>
        <taxon>Bacillati</taxon>
        <taxon>Actinomycetota</taxon>
        <taxon>Actinomycetes</taxon>
        <taxon>Micrococcales</taxon>
        <taxon>Intrasporangiaceae</taxon>
        <taxon>Pedococcus</taxon>
    </lineage>
</organism>